<evidence type="ECO:0000259" key="1">
    <source>
        <dbReference type="Pfam" id="PF06974"/>
    </source>
</evidence>
<dbReference type="AlphaFoldDB" id="A0A935M4B7"/>
<dbReference type="InterPro" id="IPR009721">
    <property type="entry name" value="O-acyltransferase_WSD1_C"/>
</dbReference>
<proteinExistence type="predicted"/>
<reference evidence="2 3" key="1">
    <citation type="submission" date="2020-10" db="EMBL/GenBank/DDBJ databases">
        <title>Connecting structure to function with the recovery of over 1000 high-quality activated sludge metagenome-assembled genomes encoding full-length rRNA genes using long-read sequencing.</title>
        <authorList>
            <person name="Singleton C.M."/>
            <person name="Petriglieri F."/>
            <person name="Kristensen J.M."/>
            <person name="Kirkegaard R.H."/>
            <person name="Michaelsen T.Y."/>
            <person name="Andersen M.H."/>
            <person name="Karst S.M."/>
            <person name="Dueholm M.S."/>
            <person name="Nielsen P.H."/>
            <person name="Albertsen M."/>
        </authorList>
    </citation>
    <scope>NUCLEOTIDE SEQUENCE [LARGE SCALE GENOMIC DNA]</scope>
    <source>
        <strain evidence="2">Ega_18-Q3-R5-49_MAXAC.001</strain>
    </source>
</reference>
<evidence type="ECO:0000313" key="3">
    <source>
        <dbReference type="Proteomes" id="UP000726105"/>
    </source>
</evidence>
<dbReference type="Pfam" id="PF06974">
    <property type="entry name" value="WS_DGAT_C"/>
    <property type="match status" value="1"/>
</dbReference>
<dbReference type="EMBL" id="JADJIB010000001">
    <property type="protein sequence ID" value="MBK7272021.1"/>
    <property type="molecule type" value="Genomic_DNA"/>
</dbReference>
<feature type="domain" description="O-acyltransferase WSD1 C-terminal" evidence="1">
    <location>
        <begin position="2"/>
        <end position="53"/>
    </location>
</feature>
<name>A0A935M4B7_9MICO</name>
<organism evidence="2 3">
    <name type="scientific">Candidatus Phosphoribacter hodrii</name>
    <dbReference type="NCBI Taxonomy" id="2953743"/>
    <lineage>
        <taxon>Bacteria</taxon>
        <taxon>Bacillati</taxon>
        <taxon>Actinomycetota</taxon>
        <taxon>Actinomycetes</taxon>
        <taxon>Micrococcales</taxon>
        <taxon>Dermatophilaceae</taxon>
        <taxon>Candidatus Phosphoribacter</taxon>
    </lineage>
</organism>
<gene>
    <name evidence="2" type="ORF">IPI13_02250</name>
</gene>
<accession>A0A935M4B7</accession>
<comment type="caution">
    <text evidence="2">The sequence shown here is derived from an EMBL/GenBank/DDBJ whole genome shotgun (WGS) entry which is preliminary data.</text>
</comment>
<protein>
    <submittedName>
        <fullName evidence="2">DUF1298 domain-containing protein</fullName>
    </submittedName>
</protein>
<sequence length="60" mass="6268">MEQVYLFGPLPGVAMMAAMMSHVGTCCIGMTIDGTAVADVDVLMRCMQDGLDEVLAVATS</sequence>
<evidence type="ECO:0000313" key="2">
    <source>
        <dbReference type="EMBL" id="MBK7272021.1"/>
    </source>
</evidence>
<dbReference type="Proteomes" id="UP000726105">
    <property type="component" value="Unassembled WGS sequence"/>
</dbReference>